<sequence length="113" mass="13080">MQDGASLYTFNSVMGLLTMHFVDDRIISRHFPTNWLPITPDLNPCDFWLWGLSERPSVHWPDFKLKPLIAQHIHNISTDTLQSVVEHVISRFELVAENNGLHIEHFLSKSCDI</sequence>
<dbReference type="PANTHER" id="PTHR47326">
    <property type="entry name" value="TRANSPOSABLE ELEMENT TC3 TRANSPOSASE-LIKE PROTEIN"/>
    <property type="match status" value="1"/>
</dbReference>
<dbReference type="PANTHER" id="PTHR47326:SF1">
    <property type="entry name" value="HTH PSQ-TYPE DOMAIN-CONTAINING PROTEIN"/>
    <property type="match status" value="1"/>
</dbReference>
<dbReference type="GO" id="GO:0003676">
    <property type="term" value="F:nucleic acid binding"/>
    <property type="evidence" value="ECO:0007669"/>
    <property type="project" value="InterPro"/>
</dbReference>
<name>A0A4Y2JVE9_ARAVE</name>
<dbReference type="Gene3D" id="3.30.420.10">
    <property type="entry name" value="Ribonuclease H-like superfamily/Ribonuclease H"/>
    <property type="match status" value="1"/>
</dbReference>
<proteinExistence type="predicted"/>
<accession>A0A4Y2JVE9</accession>
<dbReference type="AlphaFoldDB" id="A0A4Y2JVE9"/>
<dbReference type="Proteomes" id="UP000499080">
    <property type="component" value="Unassembled WGS sequence"/>
</dbReference>
<dbReference type="InterPro" id="IPR036397">
    <property type="entry name" value="RNaseH_sf"/>
</dbReference>
<evidence type="ECO:0000313" key="1">
    <source>
        <dbReference type="EMBL" id="GBM94030.1"/>
    </source>
</evidence>
<comment type="caution">
    <text evidence="1">The sequence shown here is derived from an EMBL/GenBank/DDBJ whole genome shotgun (WGS) entry which is preliminary data.</text>
</comment>
<organism evidence="1 2">
    <name type="scientific">Araneus ventricosus</name>
    <name type="common">Orbweaver spider</name>
    <name type="synonym">Epeira ventricosa</name>
    <dbReference type="NCBI Taxonomy" id="182803"/>
    <lineage>
        <taxon>Eukaryota</taxon>
        <taxon>Metazoa</taxon>
        <taxon>Ecdysozoa</taxon>
        <taxon>Arthropoda</taxon>
        <taxon>Chelicerata</taxon>
        <taxon>Arachnida</taxon>
        <taxon>Araneae</taxon>
        <taxon>Araneomorphae</taxon>
        <taxon>Entelegynae</taxon>
        <taxon>Araneoidea</taxon>
        <taxon>Araneidae</taxon>
        <taxon>Araneus</taxon>
    </lineage>
</organism>
<keyword evidence="2" id="KW-1185">Reference proteome</keyword>
<evidence type="ECO:0000313" key="2">
    <source>
        <dbReference type="Proteomes" id="UP000499080"/>
    </source>
</evidence>
<protein>
    <submittedName>
        <fullName evidence="1">Uncharacterized protein</fullName>
    </submittedName>
</protein>
<reference evidence="1 2" key="1">
    <citation type="journal article" date="2019" name="Sci. Rep.">
        <title>Orb-weaving spider Araneus ventricosus genome elucidates the spidroin gene catalogue.</title>
        <authorList>
            <person name="Kono N."/>
            <person name="Nakamura H."/>
            <person name="Ohtoshi R."/>
            <person name="Moran D.A.P."/>
            <person name="Shinohara A."/>
            <person name="Yoshida Y."/>
            <person name="Fujiwara M."/>
            <person name="Mori M."/>
            <person name="Tomita M."/>
            <person name="Arakawa K."/>
        </authorList>
    </citation>
    <scope>NUCLEOTIDE SEQUENCE [LARGE SCALE GENOMIC DNA]</scope>
</reference>
<gene>
    <name evidence="1" type="ORF">AVEN_2697_1</name>
</gene>
<dbReference type="EMBL" id="BGPR01003929">
    <property type="protein sequence ID" value="GBM94030.1"/>
    <property type="molecule type" value="Genomic_DNA"/>
</dbReference>